<evidence type="ECO:0000313" key="2">
    <source>
        <dbReference type="Proteomes" id="UP000000600"/>
    </source>
</evidence>
<keyword evidence="2" id="KW-1185">Reference proteome</keyword>
<dbReference type="SUPFAM" id="SSF50978">
    <property type="entry name" value="WD40 repeat-like"/>
    <property type="match status" value="1"/>
</dbReference>
<dbReference type="KEGG" id="ptm:GSPATT00039021001"/>
<gene>
    <name evidence="1" type="ORF">GSPATT00039021001</name>
</gene>
<dbReference type="HOGENOM" id="CLU_2836734_0_0_1"/>
<evidence type="ECO:0000313" key="1">
    <source>
        <dbReference type="EMBL" id="CAK74566.1"/>
    </source>
</evidence>
<dbReference type="EMBL" id="CT868191">
    <property type="protein sequence ID" value="CAK74566.1"/>
    <property type="molecule type" value="Genomic_DNA"/>
</dbReference>
<dbReference type="InterPro" id="IPR036322">
    <property type="entry name" value="WD40_repeat_dom_sf"/>
</dbReference>
<dbReference type="InParanoid" id="A0CUU9"/>
<accession>A0CUU9</accession>
<dbReference type="GeneID" id="5027748"/>
<name>A0CUU9_PARTE</name>
<protein>
    <recommendedName>
        <fullName evidence="3">Translation initiation factor beta propellor-like domain-containing protein</fullName>
    </recommendedName>
</protein>
<reference evidence="1 2" key="1">
    <citation type="journal article" date="2006" name="Nature">
        <title>Global trends of whole-genome duplications revealed by the ciliate Paramecium tetraurelia.</title>
        <authorList>
            <consortium name="Genoscope"/>
            <person name="Aury J.-M."/>
            <person name="Jaillon O."/>
            <person name="Duret L."/>
            <person name="Noel B."/>
            <person name="Jubin C."/>
            <person name="Porcel B.M."/>
            <person name="Segurens B."/>
            <person name="Daubin V."/>
            <person name="Anthouard V."/>
            <person name="Aiach N."/>
            <person name="Arnaiz O."/>
            <person name="Billaut A."/>
            <person name="Beisson J."/>
            <person name="Blanc I."/>
            <person name="Bouhouche K."/>
            <person name="Camara F."/>
            <person name="Duharcourt S."/>
            <person name="Guigo R."/>
            <person name="Gogendeau D."/>
            <person name="Katinka M."/>
            <person name="Keller A.-M."/>
            <person name="Kissmehl R."/>
            <person name="Klotz C."/>
            <person name="Koll F."/>
            <person name="Le Moue A."/>
            <person name="Lepere C."/>
            <person name="Malinsky S."/>
            <person name="Nowacki M."/>
            <person name="Nowak J.K."/>
            <person name="Plattner H."/>
            <person name="Poulain J."/>
            <person name="Ruiz F."/>
            <person name="Serrano V."/>
            <person name="Zagulski M."/>
            <person name="Dessen P."/>
            <person name="Betermier M."/>
            <person name="Weissenbach J."/>
            <person name="Scarpelli C."/>
            <person name="Schachter V."/>
            <person name="Sperling L."/>
            <person name="Meyer E."/>
            <person name="Cohen J."/>
            <person name="Wincker P."/>
        </authorList>
    </citation>
    <scope>NUCLEOTIDE SEQUENCE [LARGE SCALE GENOMIC DNA]</scope>
    <source>
        <strain evidence="1 2">Stock d4-2</strain>
    </source>
</reference>
<dbReference type="InterPro" id="IPR015943">
    <property type="entry name" value="WD40/YVTN_repeat-like_dom_sf"/>
</dbReference>
<dbReference type="AlphaFoldDB" id="A0CUU9"/>
<organism evidence="1 2">
    <name type="scientific">Paramecium tetraurelia</name>
    <dbReference type="NCBI Taxonomy" id="5888"/>
    <lineage>
        <taxon>Eukaryota</taxon>
        <taxon>Sar</taxon>
        <taxon>Alveolata</taxon>
        <taxon>Ciliophora</taxon>
        <taxon>Intramacronucleata</taxon>
        <taxon>Oligohymenophorea</taxon>
        <taxon>Peniculida</taxon>
        <taxon>Parameciidae</taxon>
        <taxon>Paramecium</taxon>
    </lineage>
</organism>
<dbReference type="RefSeq" id="XP_001441963.1">
    <property type="nucleotide sequence ID" value="XM_001441926.1"/>
</dbReference>
<sequence>MILDLPSQDGRNMSIRLWDVKIGQQRAKLDCYSGKFYSVNFSPDGTTLISYQFLRNISYFEVLFLH</sequence>
<evidence type="ECO:0008006" key="3">
    <source>
        <dbReference type="Google" id="ProtNLM"/>
    </source>
</evidence>
<dbReference type="OrthoDB" id="1068471at2759"/>
<dbReference type="Proteomes" id="UP000000600">
    <property type="component" value="Unassembled WGS sequence"/>
</dbReference>
<proteinExistence type="predicted"/>
<dbReference type="Gene3D" id="2.130.10.10">
    <property type="entry name" value="YVTN repeat-like/Quinoprotein amine dehydrogenase"/>
    <property type="match status" value="1"/>
</dbReference>